<protein>
    <submittedName>
        <fullName evidence="2">Uncharacterized protein</fullName>
    </submittedName>
</protein>
<gene>
    <name evidence="2" type="primary">OSJNBa0040E01.20</name>
</gene>
<evidence type="ECO:0000256" key="1">
    <source>
        <dbReference type="SAM" id="MobiDB-lite"/>
    </source>
</evidence>
<reference evidence="3" key="2">
    <citation type="journal article" date="2008" name="Nucleic Acids Res.">
        <title>The rice annotation project database (RAP-DB): 2008 update.</title>
        <authorList>
            <consortium name="The rice annotation project (RAP)"/>
        </authorList>
    </citation>
    <scope>GENOME REANNOTATION</scope>
    <source>
        <strain evidence="3">cv. Nipponbare</strain>
    </source>
</reference>
<dbReference type="EMBL" id="AC079887">
    <property type="protein sequence ID" value="AAK16193.1"/>
    <property type="molecule type" value="Genomic_DNA"/>
</dbReference>
<dbReference type="Proteomes" id="UP000000763">
    <property type="component" value="Chromosome 3"/>
</dbReference>
<evidence type="ECO:0000313" key="3">
    <source>
        <dbReference type="Proteomes" id="UP000000763"/>
    </source>
</evidence>
<evidence type="ECO:0000313" key="2">
    <source>
        <dbReference type="EMBL" id="AAK16193.1"/>
    </source>
</evidence>
<dbReference type="AlphaFoldDB" id="Q9AUU1"/>
<organism evidence="2 3">
    <name type="scientific">Oryza sativa subsp. japonica</name>
    <name type="common">Rice</name>
    <dbReference type="NCBI Taxonomy" id="39947"/>
    <lineage>
        <taxon>Eukaryota</taxon>
        <taxon>Viridiplantae</taxon>
        <taxon>Streptophyta</taxon>
        <taxon>Embryophyta</taxon>
        <taxon>Tracheophyta</taxon>
        <taxon>Spermatophyta</taxon>
        <taxon>Magnoliopsida</taxon>
        <taxon>Liliopsida</taxon>
        <taxon>Poales</taxon>
        <taxon>Poaceae</taxon>
        <taxon>BOP clade</taxon>
        <taxon>Oryzoideae</taxon>
        <taxon>Oryzeae</taxon>
        <taxon>Oryzinae</taxon>
        <taxon>Oryza</taxon>
        <taxon>Oryza sativa</taxon>
    </lineage>
</organism>
<accession>Q9AUU1</accession>
<feature type="region of interest" description="Disordered" evidence="1">
    <location>
        <begin position="1"/>
        <end position="109"/>
    </location>
</feature>
<proteinExistence type="predicted"/>
<sequence>MADGWGTGKGDVEEERNQIMQKIFGDESGEEVVVEEEEEEDPEEYLAHDGDDATSGGDRGSGGGGGDGGQLQDRRLASPAAEVVEEYGLEDNGHGGDQWYETTNGFWRL</sequence>
<reference evidence="3" key="1">
    <citation type="journal article" date="2005" name="Nature">
        <title>The map-based sequence of the rice genome.</title>
        <authorList>
            <consortium name="International rice genome sequencing project (IRGSP)"/>
            <person name="Matsumoto T."/>
            <person name="Wu J."/>
            <person name="Kanamori H."/>
            <person name="Katayose Y."/>
            <person name="Fujisawa M."/>
            <person name="Namiki N."/>
            <person name="Mizuno H."/>
            <person name="Yamamoto K."/>
            <person name="Antonio B.A."/>
            <person name="Baba T."/>
            <person name="Sakata K."/>
            <person name="Nagamura Y."/>
            <person name="Aoki H."/>
            <person name="Arikawa K."/>
            <person name="Arita K."/>
            <person name="Bito T."/>
            <person name="Chiden Y."/>
            <person name="Fujitsuka N."/>
            <person name="Fukunaka R."/>
            <person name="Hamada M."/>
            <person name="Harada C."/>
            <person name="Hayashi A."/>
            <person name="Hijishita S."/>
            <person name="Honda M."/>
            <person name="Hosokawa S."/>
            <person name="Ichikawa Y."/>
            <person name="Idonuma A."/>
            <person name="Iijima M."/>
            <person name="Ikeda M."/>
            <person name="Ikeno M."/>
            <person name="Ito K."/>
            <person name="Ito S."/>
            <person name="Ito T."/>
            <person name="Ito Y."/>
            <person name="Ito Y."/>
            <person name="Iwabuchi A."/>
            <person name="Kamiya K."/>
            <person name="Karasawa W."/>
            <person name="Kurita K."/>
            <person name="Katagiri S."/>
            <person name="Kikuta A."/>
            <person name="Kobayashi H."/>
            <person name="Kobayashi N."/>
            <person name="Machita K."/>
            <person name="Maehara T."/>
            <person name="Masukawa M."/>
            <person name="Mizubayashi T."/>
            <person name="Mukai Y."/>
            <person name="Nagasaki H."/>
            <person name="Nagata Y."/>
            <person name="Naito S."/>
            <person name="Nakashima M."/>
            <person name="Nakama Y."/>
            <person name="Nakamichi Y."/>
            <person name="Nakamura M."/>
            <person name="Meguro A."/>
            <person name="Negishi M."/>
            <person name="Ohta I."/>
            <person name="Ohta T."/>
            <person name="Okamoto M."/>
            <person name="Ono N."/>
            <person name="Saji S."/>
            <person name="Sakaguchi M."/>
            <person name="Sakai K."/>
            <person name="Shibata M."/>
            <person name="Shimokawa T."/>
            <person name="Song J."/>
            <person name="Takazaki Y."/>
            <person name="Terasawa K."/>
            <person name="Tsugane M."/>
            <person name="Tsuji K."/>
            <person name="Ueda S."/>
            <person name="Waki K."/>
            <person name="Yamagata H."/>
            <person name="Yamamoto M."/>
            <person name="Yamamoto S."/>
            <person name="Yamane H."/>
            <person name="Yoshiki S."/>
            <person name="Yoshihara R."/>
            <person name="Yukawa K."/>
            <person name="Zhong H."/>
            <person name="Yano M."/>
            <person name="Yuan Q."/>
            <person name="Ouyang S."/>
            <person name="Liu J."/>
            <person name="Jones K.M."/>
            <person name="Gansberger K."/>
            <person name="Moffat K."/>
            <person name="Hill J."/>
            <person name="Bera J."/>
            <person name="Fadrosh D."/>
            <person name="Jin S."/>
            <person name="Johri S."/>
            <person name="Kim M."/>
            <person name="Overton L."/>
            <person name="Reardon M."/>
            <person name="Tsitrin T."/>
            <person name="Vuong H."/>
            <person name="Weaver B."/>
            <person name="Ciecko A."/>
            <person name="Tallon L."/>
            <person name="Jackson J."/>
            <person name="Pai G."/>
            <person name="Aken S.V."/>
            <person name="Utterback T."/>
            <person name="Reidmuller S."/>
            <person name="Feldblyum T."/>
            <person name="Hsiao J."/>
            <person name="Zismann V."/>
            <person name="Iobst S."/>
            <person name="de Vazeille A.R."/>
            <person name="Buell C.R."/>
            <person name="Ying K."/>
            <person name="Li Y."/>
            <person name="Lu T."/>
            <person name="Huang Y."/>
            <person name="Zhao Q."/>
            <person name="Feng Q."/>
            <person name="Zhang L."/>
            <person name="Zhu J."/>
            <person name="Weng Q."/>
            <person name="Mu J."/>
            <person name="Lu Y."/>
            <person name="Fan D."/>
            <person name="Liu Y."/>
            <person name="Guan J."/>
            <person name="Zhang Y."/>
            <person name="Yu S."/>
            <person name="Liu X."/>
            <person name="Zhang Y."/>
            <person name="Hong G."/>
            <person name="Han B."/>
            <person name="Choisne N."/>
            <person name="Demange N."/>
            <person name="Orjeda G."/>
            <person name="Samain S."/>
            <person name="Cattolico L."/>
            <person name="Pelletier E."/>
            <person name="Couloux A."/>
            <person name="Segurens B."/>
            <person name="Wincker P."/>
            <person name="D'Hont A."/>
            <person name="Scarpelli C."/>
            <person name="Weissenbach J."/>
            <person name="Salanoubat M."/>
            <person name="Quetier F."/>
            <person name="Yu Y."/>
            <person name="Kim H.R."/>
            <person name="Rambo T."/>
            <person name="Currie J."/>
            <person name="Collura K."/>
            <person name="Luo M."/>
            <person name="Yang T."/>
            <person name="Ammiraju J.S.S."/>
            <person name="Engler F."/>
            <person name="Soderlund C."/>
            <person name="Wing R.A."/>
            <person name="Palmer L.E."/>
            <person name="de la Bastide M."/>
            <person name="Spiegel L."/>
            <person name="Nascimento L."/>
            <person name="Zutavern T."/>
            <person name="O'Shaughnessy A."/>
            <person name="Dike S."/>
            <person name="Dedhia N."/>
            <person name="Preston R."/>
            <person name="Balija V."/>
            <person name="McCombie W.R."/>
            <person name="Chow T."/>
            <person name="Chen H."/>
            <person name="Chung M."/>
            <person name="Chen C."/>
            <person name="Shaw J."/>
            <person name="Wu H."/>
            <person name="Hsiao K."/>
            <person name="Chao Y."/>
            <person name="Chu M."/>
            <person name="Cheng C."/>
            <person name="Hour A."/>
            <person name="Lee P."/>
            <person name="Lin S."/>
            <person name="Lin Y."/>
            <person name="Liou J."/>
            <person name="Liu S."/>
            <person name="Hsing Y."/>
            <person name="Raghuvanshi S."/>
            <person name="Mohanty A."/>
            <person name="Bharti A.K."/>
            <person name="Gaur A."/>
            <person name="Gupta V."/>
            <person name="Kumar D."/>
            <person name="Ravi V."/>
            <person name="Vij S."/>
            <person name="Kapur A."/>
            <person name="Khurana P."/>
            <person name="Khurana P."/>
            <person name="Khurana J.P."/>
            <person name="Tyagi A.K."/>
            <person name="Gaikwad K."/>
            <person name="Singh A."/>
            <person name="Dalal V."/>
            <person name="Srivastava S."/>
            <person name="Dixit A."/>
            <person name="Pal A.K."/>
            <person name="Ghazi I.A."/>
            <person name="Yadav M."/>
            <person name="Pandit A."/>
            <person name="Bhargava A."/>
            <person name="Sureshbabu K."/>
            <person name="Batra K."/>
            <person name="Sharma T.R."/>
            <person name="Mohapatra T."/>
            <person name="Singh N.K."/>
            <person name="Messing J."/>
            <person name="Nelson A.B."/>
            <person name="Fuks G."/>
            <person name="Kavchok S."/>
            <person name="Keizer G."/>
            <person name="Linton E."/>
            <person name="Llaca V."/>
            <person name="Song R."/>
            <person name="Tanyolac B."/>
            <person name="Young S."/>
            <person name="Ho-Il K."/>
            <person name="Hahn J.H."/>
            <person name="Sangsakoo G."/>
            <person name="Vanavichit A."/>
            <person name="de Mattos Luiz.A.T."/>
            <person name="Zimmer P.D."/>
            <person name="Malone G."/>
            <person name="Dellagostin O."/>
            <person name="de Oliveira A.C."/>
            <person name="Bevan M."/>
            <person name="Bancroft I."/>
            <person name="Minx P."/>
            <person name="Cordum H."/>
            <person name="Wilson R."/>
            <person name="Cheng Z."/>
            <person name="Jin W."/>
            <person name="Jiang J."/>
            <person name="Leong S.A."/>
            <person name="Iwama H."/>
            <person name="Gojobori T."/>
            <person name="Itoh T."/>
            <person name="Niimura Y."/>
            <person name="Fujii Y."/>
            <person name="Habara T."/>
            <person name="Sakai H."/>
            <person name="Sato Y."/>
            <person name="Wilson G."/>
            <person name="Kumar K."/>
            <person name="McCouch S."/>
            <person name="Juretic N."/>
            <person name="Hoen D."/>
            <person name="Wright S."/>
            <person name="Bruskiewich R."/>
            <person name="Bureau T."/>
            <person name="Miyao A."/>
            <person name="Hirochika H."/>
            <person name="Nishikawa T."/>
            <person name="Kadowaki K."/>
            <person name="Sugiura M."/>
            <person name="Burr B."/>
            <person name="Sasaki T."/>
        </authorList>
    </citation>
    <scope>NUCLEOTIDE SEQUENCE [LARGE SCALE GENOMIC DNA]</scope>
    <source>
        <strain evidence="3">cv. Nipponbare</strain>
    </source>
</reference>
<feature type="compositionally biased region" description="Acidic residues" evidence="1">
    <location>
        <begin position="27"/>
        <end position="44"/>
    </location>
</feature>
<feature type="compositionally biased region" description="Gly residues" evidence="1">
    <location>
        <begin position="57"/>
        <end position="69"/>
    </location>
</feature>
<feature type="compositionally biased region" description="Polar residues" evidence="1">
    <location>
        <begin position="100"/>
        <end position="109"/>
    </location>
</feature>
<name>Q9AUU1_ORYSJ</name>